<dbReference type="PANTHER" id="PTHR10342:SF273">
    <property type="entry name" value="RE14504P"/>
    <property type="match status" value="1"/>
</dbReference>
<proteinExistence type="inferred from homology"/>
<keyword evidence="4" id="KW-0106">Calcium</keyword>
<evidence type="ECO:0000256" key="1">
    <source>
        <dbReference type="ARBA" id="ARBA00001913"/>
    </source>
</evidence>
<keyword evidence="8" id="KW-1185">Reference proteome</keyword>
<accession>A0A8S3VSL0</accession>
<dbReference type="Gene3D" id="3.40.720.10">
    <property type="entry name" value="Alkaline Phosphatase, subunit A"/>
    <property type="match status" value="1"/>
</dbReference>
<dbReference type="InterPro" id="IPR017850">
    <property type="entry name" value="Alkaline_phosphatase_core_sf"/>
</dbReference>
<dbReference type="EC" id="3.1.6.12" evidence="7"/>
<organism evidence="7 8">
    <name type="scientific">Mytilus edulis</name>
    <name type="common">Blue mussel</name>
    <dbReference type="NCBI Taxonomy" id="6550"/>
    <lineage>
        <taxon>Eukaryota</taxon>
        <taxon>Metazoa</taxon>
        <taxon>Spiralia</taxon>
        <taxon>Lophotrochozoa</taxon>
        <taxon>Mollusca</taxon>
        <taxon>Bivalvia</taxon>
        <taxon>Autobranchia</taxon>
        <taxon>Pteriomorphia</taxon>
        <taxon>Mytilida</taxon>
        <taxon>Mytiloidea</taxon>
        <taxon>Mytilidae</taxon>
        <taxon>Mytilinae</taxon>
        <taxon>Mytilus</taxon>
    </lineage>
</organism>
<name>A0A8S3VSL0_MYTED</name>
<gene>
    <name evidence="7" type="ORF">MEDL_68916</name>
</gene>
<feature type="domain" description="Sulfatase N-terminal" evidence="6">
    <location>
        <begin position="17"/>
        <end position="69"/>
    </location>
</feature>
<dbReference type="InterPro" id="IPR047115">
    <property type="entry name" value="ARSB"/>
</dbReference>
<dbReference type="Proteomes" id="UP000683360">
    <property type="component" value="Unassembled WGS sequence"/>
</dbReference>
<dbReference type="PANTHER" id="PTHR10342">
    <property type="entry name" value="ARYLSULFATASE"/>
    <property type="match status" value="1"/>
</dbReference>
<reference evidence="7" key="1">
    <citation type="submission" date="2021-03" db="EMBL/GenBank/DDBJ databases">
        <authorList>
            <person name="Bekaert M."/>
        </authorList>
    </citation>
    <scope>NUCLEOTIDE SEQUENCE</scope>
</reference>
<evidence type="ECO:0000256" key="4">
    <source>
        <dbReference type="ARBA" id="ARBA00022837"/>
    </source>
</evidence>
<dbReference type="OrthoDB" id="6148502at2759"/>
<keyword evidence="3" id="KW-0479">Metal-binding</keyword>
<evidence type="ECO:0000256" key="2">
    <source>
        <dbReference type="ARBA" id="ARBA00008779"/>
    </source>
</evidence>
<comment type="caution">
    <text evidence="7">The sequence shown here is derived from an EMBL/GenBank/DDBJ whole genome shotgun (WGS) entry which is preliminary data.</text>
</comment>
<comment type="similarity">
    <text evidence="2">Belongs to the sulfatase family.</text>
</comment>
<evidence type="ECO:0000256" key="5">
    <source>
        <dbReference type="ARBA" id="ARBA00023180"/>
    </source>
</evidence>
<comment type="cofactor">
    <cofactor evidence="1">
        <name>Ca(2+)</name>
        <dbReference type="ChEBI" id="CHEBI:29108"/>
    </cofactor>
</comment>
<protein>
    <submittedName>
        <fullName evidence="7">ARSB</fullName>
        <ecNumber evidence="7">3.1.6.12</ecNumber>
    </submittedName>
</protein>
<evidence type="ECO:0000313" key="7">
    <source>
        <dbReference type="EMBL" id="CAG2257738.1"/>
    </source>
</evidence>
<dbReference type="InterPro" id="IPR000917">
    <property type="entry name" value="Sulfatase_N"/>
</dbReference>
<dbReference type="Pfam" id="PF00884">
    <property type="entry name" value="Sulfatase"/>
    <property type="match status" value="1"/>
</dbReference>
<sequence>MSIIMRHEMDEIPTGQIGRLVTAMDQSVGTILSALRKYKMLGNTIIVFTTDNGGAANIAGSNLPLRGSKNNIVGRWYSWGWFCVYTEDIRYLQAYISFSMILDKKLDRINQWPMLRGGKPSRRNGFVYSINETSAAIRTVMSHRLKQEEVISEHYCIQ</sequence>
<keyword evidence="7" id="KW-0378">Hydrolase</keyword>
<evidence type="ECO:0000259" key="6">
    <source>
        <dbReference type="Pfam" id="PF00884"/>
    </source>
</evidence>
<dbReference type="GO" id="GO:0003943">
    <property type="term" value="F:N-acetylgalactosamine-4-sulfatase activity"/>
    <property type="evidence" value="ECO:0007669"/>
    <property type="project" value="UniProtKB-EC"/>
</dbReference>
<keyword evidence="5" id="KW-0325">Glycoprotein</keyword>
<dbReference type="SUPFAM" id="SSF53649">
    <property type="entry name" value="Alkaline phosphatase-like"/>
    <property type="match status" value="1"/>
</dbReference>
<dbReference type="GO" id="GO:0046872">
    <property type="term" value="F:metal ion binding"/>
    <property type="evidence" value="ECO:0007669"/>
    <property type="project" value="UniProtKB-KW"/>
</dbReference>
<evidence type="ECO:0000313" key="8">
    <source>
        <dbReference type="Proteomes" id="UP000683360"/>
    </source>
</evidence>
<dbReference type="EMBL" id="CAJPWZ010003331">
    <property type="protein sequence ID" value="CAG2257738.1"/>
    <property type="molecule type" value="Genomic_DNA"/>
</dbReference>
<evidence type="ECO:0000256" key="3">
    <source>
        <dbReference type="ARBA" id="ARBA00022723"/>
    </source>
</evidence>
<dbReference type="AlphaFoldDB" id="A0A8S3VSL0"/>